<evidence type="ECO:0000313" key="1">
    <source>
        <dbReference type="EMBL" id="KAJ0031512.1"/>
    </source>
</evidence>
<dbReference type="EMBL" id="CM047743">
    <property type="protein sequence ID" value="KAJ0031512.1"/>
    <property type="molecule type" value="Genomic_DNA"/>
</dbReference>
<reference evidence="2" key="1">
    <citation type="journal article" date="2023" name="G3 (Bethesda)">
        <title>Genome assembly and association tests identify interacting loci associated with vigor, precocity, and sex in interspecific pistachio rootstocks.</title>
        <authorList>
            <person name="Palmer W."/>
            <person name="Jacygrad E."/>
            <person name="Sagayaradj S."/>
            <person name="Cavanaugh K."/>
            <person name="Han R."/>
            <person name="Bertier L."/>
            <person name="Beede B."/>
            <person name="Kafkas S."/>
            <person name="Golino D."/>
            <person name="Preece J."/>
            <person name="Michelmore R."/>
        </authorList>
    </citation>
    <scope>NUCLEOTIDE SEQUENCE [LARGE SCALE GENOMIC DNA]</scope>
</reference>
<comment type="caution">
    <text evidence="1">The sequence shown here is derived from an EMBL/GenBank/DDBJ whole genome shotgun (WGS) entry which is preliminary data.</text>
</comment>
<proteinExistence type="predicted"/>
<protein>
    <submittedName>
        <fullName evidence="1">Uncharacterized protein</fullName>
    </submittedName>
</protein>
<evidence type="ECO:0000313" key="2">
    <source>
        <dbReference type="Proteomes" id="UP001163603"/>
    </source>
</evidence>
<name>A0ACC0YAV3_9ROSI</name>
<gene>
    <name evidence="1" type="ORF">Pint_13468</name>
</gene>
<dbReference type="Proteomes" id="UP001163603">
    <property type="component" value="Chromosome 8"/>
</dbReference>
<organism evidence="1 2">
    <name type="scientific">Pistacia integerrima</name>
    <dbReference type="NCBI Taxonomy" id="434235"/>
    <lineage>
        <taxon>Eukaryota</taxon>
        <taxon>Viridiplantae</taxon>
        <taxon>Streptophyta</taxon>
        <taxon>Embryophyta</taxon>
        <taxon>Tracheophyta</taxon>
        <taxon>Spermatophyta</taxon>
        <taxon>Magnoliopsida</taxon>
        <taxon>eudicotyledons</taxon>
        <taxon>Gunneridae</taxon>
        <taxon>Pentapetalae</taxon>
        <taxon>rosids</taxon>
        <taxon>malvids</taxon>
        <taxon>Sapindales</taxon>
        <taxon>Anacardiaceae</taxon>
        <taxon>Pistacia</taxon>
    </lineage>
</organism>
<sequence length="324" mass="37188">MWCLLYAIMVLYVPFHGFNENSDNNITEEEVPDGPHDQLIQSPLQDAEPYRWQLPLLQIEQWFEEQLQPDLKWSFALNSVLHRSTSAFQKIALLDTKHFGKVLVIDGKLQSAERDELIYHESLVHPALLLHHKPKTVYIMGGGEGSTVREVLKHRDIEKVVMCDIDRVVVDFCRSHLTVNQEAFNNEKLELVFDDAKDDLEKRSEKFDVIIGDLADPLEGGPCNHLYTKTFYEEVLKPKLNDSGIFVTQASDEPLKLDVEELEVRIRERIRGELLYLDGASIVSSTIMNKTLHTSLVNETHIYTEESSRFTHGRGIFGNSQSEI</sequence>
<accession>A0ACC0YAV3</accession>
<keyword evidence="2" id="KW-1185">Reference proteome</keyword>